<comment type="caution">
    <text evidence="2">The sequence shown here is derived from an EMBL/GenBank/DDBJ whole genome shotgun (WGS) entry which is preliminary data.</text>
</comment>
<dbReference type="PANTHER" id="PTHR30543:SF21">
    <property type="entry name" value="NAD(P)H-DEPENDENT FMN REDUCTASE LOT6"/>
    <property type="match status" value="1"/>
</dbReference>
<dbReference type="InterPro" id="IPR029039">
    <property type="entry name" value="Flavoprotein-like_sf"/>
</dbReference>
<protein>
    <submittedName>
        <fullName evidence="2">FMN reductase</fullName>
    </submittedName>
</protein>
<keyword evidence="3" id="KW-1185">Reference proteome</keyword>
<dbReference type="Pfam" id="PF03358">
    <property type="entry name" value="FMN_red"/>
    <property type="match status" value="1"/>
</dbReference>
<dbReference type="RefSeq" id="WP_253884939.1">
    <property type="nucleotide sequence ID" value="NZ_BAAAVB010000026.1"/>
</dbReference>
<evidence type="ECO:0000313" key="3">
    <source>
        <dbReference type="Proteomes" id="UP001205185"/>
    </source>
</evidence>
<dbReference type="Proteomes" id="UP001205185">
    <property type="component" value="Unassembled WGS sequence"/>
</dbReference>
<gene>
    <name evidence="2" type="ORF">LV75_000497</name>
</gene>
<feature type="domain" description="NADPH-dependent FMN reductase-like" evidence="1">
    <location>
        <begin position="6"/>
        <end position="146"/>
    </location>
</feature>
<dbReference type="InterPro" id="IPR050712">
    <property type="entry name" value="NAD(P)H-dep_reductase"/>
</dbReference>
<accession>A0ABT1I5V7</accession>
<reference evidence="2 3" key="1">
    <citation type="submission" date="2022-06" db="EMBL/GenBank/DDBJ databases">
        <title>Genomic Encyclopedia of Archaeal and Bacterial Type Strains, Phase II (KMG-II): from individual species to whole genera.</title>
        <authorList>
            <person name="Goeker M."/>
        </authorList>
    </citation>
    <scope>NUCLEOTIDE SEQUENCE [LARGE SCALE GENOMIC DNA]</scope>
    <source>
        <strain evidence="2 3">DSM 44255</strain>
    </source>
</reference>
<name>A0ABT1I5V7_9PSEU</name>
<dbReference type="SUPFAM" id="SSF52218">
    <property type="entry name" value="Flavoproteins"/>
    <property type="match status" value="1"/>
</dbReference>
<organism evidence="2 3">
    <name type="scientific">Actinokineospora diospyrosa</name>
    <dbReference type="NCBI Taxonomy" id="103728"/>
    <lineage>
        <taxon>Bacteria</taxon>
        <taxon>Bacillati</taxon>
        <taxon>Actinomycetota</taxon>
        <taxon>Actinomycetes</taxon>
        <taxon>Pseudonocardiales</taxon>
        <taxon>Pseudonocardiaceae</taxon>
        <taxon>Actinokineospora</taxon>
    </lineage>
</organism>
<dbReference type="EMBL" id="JAMTCO010000001">
    <property type="protein sequence ID" value="MCP2268015.1"/>
    <property type="molecule type" value="Genomic_DNA"/>
</dbReference>
<dbReference type="PANTHER" id="PTHR30543">
    <property type="entry name" value="CHROMATE REDUCTASE"/>
    <property type="match status" value="1"/>
</dbReference>
<dbReference type="Gene3D" id="3.40.50.360">
    <property type="match status" value="1"/>
</dbReference>
<evidence type="ECO:0000313" key="2">
    <source>
        <dbReference type="EMBL" id="MCP2268015.1"/>
    </source>
</evidence>
<dbReference type="InterPro" id="IPR005025">
    <property type="entry name" value="FMN_Rdtase-like_dom"/>
</dbReference>
<sequence>MPTPLVVGIGGTPRPGSSTDRALARVLASAATHGLATSIFGGAALAELPLYRPDDSTRHPTAHALIEAVRTADAIVLATPGYHGGVSALVKNALDYLEDLRDDTRPYFDSRPVACLVTAAGPQALGSTLTALRSITHALRGWPTPLGVTINTTTPTAVQEAAGQLDALGEQVARMTTALRLELA</sequence>
<evidence type="ECO:0000259" key="1">
    <source>
        <dbReference type="Pfam" id="PF03358"/>
    </source>
</evidence>
<proteinExistence type="predicted"/>